<keyword evidence="3" id="KW-1185">Reference proteome</keyword>
<gene>
    <name evidence="2" type="ORF">QTP70_021717</name>
</gene>
<organism evidence="2 3">
    <name type="scientific">Hemibagrus guttatus</name>
    <dbReference type="NCBI Taxonomy" id="175788"/>
    <lineage>
        <taxon>Eukaryota</taxon>
        <taxon>Metazoa</taxon>
        <taxon>Chordata</taxon>
        <taxon>Craniata</taxon>
        <taxon>Vertebrata</taxon>
        <taxon>Euteleostomi</taxon>
        <taxon>Actinopterygii</taxon>
        <taxon>Neopterygii</taxon>
        <taxon>Teleostei</taxon>
        <taxon>Ostariophysi</taxon>
        <taxon>Siluriformes</taxon>
        <taxon>Bagridae</taxon>
        <taxon>Hemibagrus</taxon>
    </lineage>
</organism>
<evidence type="ECO:0000256" key="1">
    <source>
        <dbReference type="SAM" id="MobiDB-lite"/>
    </source>
</evidence>
<feature type="region of interest" description="Disordered" evidence="1">
    <location>
        <begin position="13"/>
        <end position="41"/>
    </location>
</feature>
<evidence type="ECO:0000313" key="3">
    <source>
        <dbReference type="Proteomes" id="UP001274896"/>
    </source>
</evidence>
<sequence>PIGVRFISSMGMGIGHEDTAESSRQISKPNRDRSAPRAARAASPPILLDVPQAAGRLSTGSTLSTFTRYTAPGPSACSTTESQIKHSVDEVCVDEVCVGEVCVGEVCIDEVCVDEVCVGEVCVDEVCVGEVCIDEVCVDEVCVDEVCIDEVCVDEVCVGEVCVDEVCVGEVCIDEVCVDEVCVDEVCVDEVCVGEVCVDEVCVGEVCLDEVCVDEVCVDDVCVVGGAAALFKRFKKYERPGALVKLRQCGFRMVLPSTWRIPAPLKMDKRLLLSRINKDFLNSAALCFTESWLNDAIPDNALHLPGFQLFRADRVAESAGKSRGGGTCFYINKRWCADTDVHWCNRVEEDVLSRFGSVLHQL</sequence>
<dbReference type="EMBL" id="JAUCMX010000004">
    <property type="protein sequence ID" value="KAK3548901.1"/>
    <property type="molecule type" value="Genomic_DNA"/>
</dbReference>
<accession>A0AAE0RBS2</accession>
<name>A0AAE0RBS2_9TELE</name>
<dbReference type="AlphaFoldDB" id="A0AAE0RBS2"/>
<reference evidence="2" key="1">
    <citation type="submission" date="2023-06" db="EMBL/GenBank/DDBJ databases">
        <title>Male Hemibagrus guttatus genome.</title>
        <authorList>
            <person name="Bian C."/>
        </authorList>
    </citation>
    <scope>NUCLEOTIDE SEQUENCE</scope>
    <source>
        <strain evidence="2">Male_cb2023</strain>
        <tissue evidence="2">Muscle</tissue>
    </source>
</reference>
<dbReference type="Proteomes" id="UP001274896">
    <property type="component" value="Unassembled WGS sequence"/>
</dbReference>
<proteinExistence type="predicted"/>
<feature type="non-terminal residue" evidence="2">
    <location>
        <position position="1"/>
    </location>
</feature>
<protein>
    <submittedName>
        <fullName evidence="2">Uncharacterized protein</fullName>
    </submittedName>
</protein>
<comment type="caution">
    <text evidence="2">The sequence shown here is derived from an EMBL/GenBank/DDBJ whole genome shotgun (WGS) entry which is preliminary data.</text>
</comment>
<evidence type="ECO:0000313" key="2">
    <source>
        <dbReference type="EMBL" id="KAK3548901.1"/>
    </source>
</evidence>